<evidence type="ECO:0000313" key="2">
    <source>
        <dbReference type="Proteomes" id="UP000709466"/>
    </source>
</evidence>
<accession>A0ABX0W1M0</accession>
<evidence type="ECO:0000313" key="1">
    <source>
        <dbReference type="EMBL" id="NIY73890.1"/>
    </source>
</evidence>
<dbReference type="InterPro" id="IPR023393">
    <property type="entry name" value="START-like_dom_sf"/>
</dbReference>
<keyword evidence="2" id="KW-1185">Reference proteome</keyword>
<organism evidence="1 2">
    <name type="scientific">Marivivens donghaensis</name>
    <dbReference type="NCBI Taxonomy" id="1699413"/>
    <lineage>
        <taxon>Bacteria</taxon>
        <taxon>Pseudomonadati</taxon>
        <taxon>Pseudomonadota</taxon>
        <taxon>Alphaproteobacteria</taxon>
        <taxon>Rhodobacterales</taxon>
        <taxon>Paracoccaceae</taxon>
        <taxon>Marivivens group</taxon>
        <taxon>Marivivens</taxon>
    </lineage>
</organism>
<gene>
    <name evidence="1" type="ORF">HCZ30_15780</name>
</gene>
<dbReference type="CDD" id="cd07812">
    <property type="entry name" value="SRPBCC"/>
    <property type="match status" value="1"/>
</dbReference>
<dbReference type="Pfam" id="PF10604">
    <property type="entry name" value="Polyketide_cyc2"/>
    <property type="match status" value="1"/>
</dbReference>
<name>A0ABX0W1M0_9RHOB</name>
<dbReference type="Gene3D" id="3.30.530.20">
    <property type="match status" value="1"/>
</dbReference>
<dbReference type="SUPFAM" id="SSF55961">
    <property type="entry name" value="Bet v1-like"/>
    <property type="match status" value="1"/>
</dbReference>
<dbReference type="RefSeq" id="WP_167639275.1">
    <property type="nucleotide sequence ID" value="NZ_JAATOP010000015.1"/>
</dbReference>
<reference evidence="1 2" key="1">
    <citation type="submission" date="2020-03" db="EMBL/GenBank/DDBJ databases">
        <title>Bacterial isolates of synthetic phycosphere.</title>
        <authorList>
            <person name="Fu H."/>
            <person name="Moran M.A."/>
        </authorList>
    </citation>
    <scope>NUCLEOTIDE SEQUENCE [LARGE SCALE GENOMIC DNA]</scope>
    <source>
        <strain evidence="1 2">HF1</strain>
    </source>
</reference>
<dbReference type="InterPro" id="IPR019587">
    <property type="entry name" value="Polyketide_cyclase/dehydratase"/>
</dbReference>
<proteinExistence type="predicted"/>
<dbReference type="EMBL" id="JAATOP010000015">
    <property type="protein sequence ID" value="NIY73890.1"/>
    <property type="molecule type" value="Genomic_DNA"/>
</dbReference>
<protein>
    <submittedName>
        <fullName evidence="1">SRPBCC family protein</fullName>
    </submittedName>
</protein>
<dbReference type="Proteomes" id="UP000709466">
    <property type="component" value="Unassembled WGS sequence"/>
</dbReference>
<sequence length="148" mass="16855">MTKTVKLSHWYDVPPAKLWDIVTDYDALAEVCQPLLAFEGLPEGRVREGQDFTVKVRLFGRLPAQDYRMRVVRCDDKAMQFESDEVGAGVKTWQHLLNITPEGSGSRLDENITLDAGVLTPLFALWARKLYSHRDGPRRVLLGLDKKE</sequence>
<comment type="caution">
    <text evidence="1">The sequence shown here is derived from an EMBL/GenBank/DDBJ whole genome shotgun (WGS) entry which is preliminary data.</text>
</comment>